<sequence>MVLPRGGSWRAVLARACWPRLWTRPRGVSGGPGCAAGSPAGAYELRGELDRFGGVSVRLAQLGALDRLDAAAFHRGLQGKCTWGEEFPELPSRLACFSNRPCGFYYLIQGTAWKFSYGKVPSH</sequence>
<reference evidence="1" key="2">
    <citation type="submission" date="2025-08" db="UniProtKB">
        <authorList>
            <consortium name="Ensembl"/>
        </authorList>
    </citation>
    <scope>IDENTIFICATION</scope>
    <source>
        <strain evidence="1">Thorbecke</strain>
    </source>
</reference>
<dbReference type="EMBL" id="AAGW02053670">
    <property type="status" value="NOT_ANNOTATED_CDS"/>
    <property type="molecule type" value="Genomic_DNA"/>
</dbReference>
<evidence type="ECO:0000313" key="2">
    <source>
        <dbReference type="Proteomes" id="UP000001811"/>
    </source>
</evidence>
<dbReference type="Ensembl" id="ENSOCUT00000063492.1">
    <property type="protein sequence ID" value="ENSOCUP00000034077.1"/>
    <property type="gene ID" value="ENSOCUG00000030668.1"/>
</dbReference>
<dbReference type="Proteomes" id="UP000001811">
    <property type="component" value="Chromosome 15"/>
</dbReference>
<proteinExistence type="predicted"/>
<name>A0A5F9CKE1_RABIT</name>
<accession>A0A5F9CKE1</accession>
<protein>
    <submittedName>
        <fullName evidence="1">Uncharacterized protein</fullName>
    </submittedName>
</protein>
<evidence type="ECO:0000313" key="1">
    <source>
        <dbReference type="Ensembl" id="ENSOCUP00000034077.1"/>
    </source>
</evidence>
<dbReference type="InParanoid" id="A0A5F9CKE1"/>
<organism evidence="1 2">
    <name type="scientific">Oryctolagus cuniculus</name>
    <name type="common">Rabbit</name>
    <dbReference type="NCBI Taxonomy" id="9986"/>
    <lineage>
        <taxon>Eukaryota</taxon>
        <taxon>Metazoa</taxon>
        <taxon>Chordata</taxon>
        <taxon>Craniata</taxon>
        <taxon>Vertebrata</taxon>
        <taxon>Euteleostomi</taxon>
        <taxon>Mammalia</taxon>
        <taxon>Eutheria</taxon>
        <taxon>Euarchontoglires</taxon>
        <taxon>Glires</taxon>
        <taxon>Lagomorpha</taxon>
        <taxon>Leporidae</taxon>
        <taxon>Oryctolagus</taxon>
    </lineage>
</organism>
<dbReference type="AlphaFoldDB" id="A0A5F9CKE1"/>
<reference evidence="1" key="3">
    <citation type="submission" date="2025-09" db="UniProtKB">
        <authorList>
            <consortium name="Ensembl"/>
        </authorList>
    </citation>
    <scope>IDENTIFICATION</scope>
    <source>
        <strain evidence="1">Thorbecke</strain>
    </source>
</reference>
<keyword evidence="2" id="KW-1185">Reference proteome</keyword>
<dbReference type="Bgee" id="ENSOCUG00000030668">
    <property type="expression patterns" value="Expressed in kidney and 18 other cell types or tissues"/>
</dbReference>
<dbReference type="SMR" id="A0A5F9CKE1"/>
<reference evidence="1 2" key="1">
    <citation type="journal article" date="2011" name="Nature">
        <title>A high-resolution map of human evolutionary constraint using 29 mammals.</title>
        <authorList>
            <person name="Lindblad-Toh K."/>
            <person name="Garber M."/>
            <person name="Zuk O."/>
            <person name="Lin M.F."/>
            <person name="Parker B.J."/>
            <person name="Washietl S."/>
            <person name="Kheradpour P."/>
            <person name="Ernst J."/>
            <person name="Jordan G."/>
            <person name="Mauceli E."/>
            <person name="Ward L.D."/>
            <person name="Lowe C.B."/>
            <person name="Holloway A.K."/>
            <person name="Clamp M."/>
            <person name="Gnerre S."/>
            <person name="Alfoldi J."/>
            <person name="Beal K."/>
            <person name="Chang J."/>
            <person name="Clawson H."/>
            <person name="Cuff J."/>
            <person name="Di Palma F."/>
            <person name="Fitzgerald S."/>
            <person name="Flicek P."/>
            <person name="Guttman M."/>
            <person name="Hubisz M.J."/>
            <person name="Jaffe D.B."/>
            <person name="Jungreis I."/>
            <person name="Kent W.J."/>
            <person name="Kostka D."/>
            <person name="Lara M."/>
            <person name="Martins A.L."/>
            <person name="Massingham T."/>
            <person name="Moltke I."/>
            <person name="Raney B.J."/>
            <person name="Rasmussen M.D."/>
            <person name="Robinson J."/>
            <person name="Stark A."/>
            <person name="Vilella A.J."/>
            <person name="Wen J."/>
            <person name="Xie X."/>
            <person name="Zody M.C."/>
            <person name="Baldwin J."/>
            <person name="Bloom T."/>
            <person name="Chin C.W."/>
            <person name="Heiman D."/>
            <person name="Nicol R."/>
            <person name="Nusbaum C."/>
            <person name="Young S."/>
            <person name="Wilkinson J."/>
            <person name="Worley K.C."/>
            <person name="Kovar C.L."/>
            <person name="Muzny D.M."/>
            <person name="Gibbs R.A."/>
            <person name="Cree A."/>
            <person name="Dihn H.H."/>
            <person name="Fowler G."/>
            <person name="Jhangiani S."/>
            <person name="Joshi V."/>
            <person name="Lee S."/>
            <person name="Lewis L.R."/>
            <person name="Nazareth L.V."/>
            <person name="Okwuonu G."/>
            <person name="Santibanez J."/>
            <person name="Warren W.C."/>
            <person name="Mardis E.R."/>
            <person name="Weinstock G.M."/>
            <person name="Wilson R.K."/>
            <person name="Delehaunty K."/>
            <person name="Dooling D."/>
            <person name="Fronik C."/>
            <person name="Fulton L."/>
            <person name="Fulton B."/>
            <person name="Graves T."/>
            <person name="Minx P."/>
            <person name="Sodergren E."/>
            <person name="Birney E."/>
            <person name="Margulies E.H."/>
            <person name="Herrero J."/>
            <person name="Green E.D."/>
            <person name="Haussler D."/>
            <person name="Siepel A."/>
            <person name="Goldman N."/>
            <person name="Pollard K.S."/>
            <person name="Pedersen J.S."/>
            <person name="Lander E.S."/>
            <person name="Kellis M."/>
        </authorList>
    </citation>
    <scope>NUCLEOTIDE SEQUENCE [LARGE SCALE GENOMIC DNA]</scope>
    <source>
        <strain evidence="1 2">Thorbecke inbred</strain>
    </source>
</reference>